<gene>
    <name evidence="6" type="ORF">GCM10022224_036840</name>
</gene>
<dbReference type="Proteomes" id="UP001500902">
    <property type="component" value="Unassembled WGS sequence"/>
</dbReference>
<keyword evidence="7" id="KW-1185">Reference proteome</keyword>
<proteinExistence type="predicted"/>
<protein>
    <recommendedName>
        <fullName evidence="3">Glutamine--fructose-6-phosphate aminotransferase [isomerizing]</fullName>
        <ecNumber evidence="2">2.6.1.16</ecNumber>
    </recommendedName>
</protein>
<organism evidence="6 7">
    <name type="scientific">Nonomuraea antimicrobica</name>
    <dbReference type="NCBI Taxonomy" id="561173"/>
    <lineage>
        <taxon>Bacteria</taxon>
        <taxon>Bacillati</taxon>
        <taxon>Actinomycetota</taxon>
        <taxon>Actinomycetes</taxon>
        <taxon>Streptosporangiales</taxon>
        <taxon>Streptosporangiaceae</taxon>
        <taxon>Nonomuraea</taxon>
    </lineage>
</organism>
<feature type="compositionally biased region" description="Basic and acidic residues" evidence="4">
    <location>
        <begin position="343"/>
        <end position="353"/>
    </location>
</feature>
<comment type="caution">
    <text evidence="6">The sequence shown here is derived from an EMBL/GenBank/DDBJ whole genome shotgun (WGS) entry which is preliminary data.</text>
</comment>
<dbReference type="RefSeq" id="WP_344878799.1">
    <property type="nucleotide sequence ID" value="NZ_BAAAZP010000074.1"/>
</dbReference>
<dbReference type="PROSITE" id="PS51464">
    <property type="entry name" value="SIS"/>
    <property type="match status" value="1"/>
</dbReference>
<evidence type="ECO:0000256" key="1">
    <source>
        <dbReference type="ARBA" id="ARBA00001031"/>
    </source>
</evidence>
<dbReference type="Pfam" id="PF01380">
    <property type="entry name" value="SIS"/>
    <property type="match status" value="1"/>
</dbReference>
<dbReference type="Gene3D" id="3.40.50.10490">
    <property type="entry name" value="Glucose-6-phosphate isomerase like protein, domain 1"/>
    <property type="match status" value="2"/>
</dbReference>
<evidence type="ECO:0000256" key="3">
    <source>
        <dbReference type="ARBA" id="ARBA00016090"/>
    </source>
</evidence>
<feature type="domain" description="SIS" evidence="5">
    <location>
        <begin position="31"/>
        <end position="177"/>
    </location>
</feature>
<name>A0ABP7BX75_9ACTN</name>
<dbReference type="InterPro" id="IPR046348">
    <property type="entry name" value="SIS_dom_sf"/>
</dbReference>
<evidence type="ECO:0000259" key="5">
    <source>
        <dbReference type="PROSITE" id="PS51464"/>
    </source>
</evidence>
<evidence type="ECO:0000313" key="7">
    <source>
        <dbReference type="Proteomes" id="UP001500902"/>
    </source>
</evidence>
<sequence>MTHTALRAQVESLGALIRDTTWEVEDHARRTISTPDHHALQLVLLTGCGDSFFAARAAQFAWQELTGLPCFADDALTAARYRIGDLAGGRRFRPLVVAVSNSGEVARVVEAARTAQALGNFVVAVTAAADSRLAAAADKVLPVAAPPFAAAPGVRSYAMSLLGLFHLAIRSGEVRGRYTMDEAGALRRELAALADAVDQTVAEAAPVVARLAADWGDRAQLQYLGSGPSRASAGYGAAKVLEATGISARDQDVEEFAHLEYFTADTSIPVVLTTPGDGAARSRAEEVAALLEKLGRPTVTVSDQPLTGVHLPYAAGVRELWQPLLHIVPLALLAEELMRLRGEEPGRGGRDGWADSADGSTTRSSRITVPLANS</sequence>
<dbReference type="SUPFAM" id="SSF53697">
    <property type="entry name" value="SIS domain"/>
    <property type="match status" value="1"/>
</dbReference>
<comment type="catalytic activity">
    <reaction evidence="1">
        <text>D-fructose 6-phosphate + L-glutamine = D-glucosamine 6-phosphate + L-glutamate</text>
        <dbReference type="Rhea" id="RHEA:13237"/>
        <dbReference type="ChEBI" id="CHEBI:29985"/>
        <dbReference type="ChEBI" id="CHEBI:58359"/>
        <dbReference type="ChEBI" id="CHEBI:58725"/>
        <dbReference type="ChEBI" id="CHEBI:61527"/>
        <dbReference type="EC" id="2.6.1.16"/>
    </reaction>
</comment>
<accession>A0ABP7BX75</accession>
<feature type="region of interest" description="Disordered" evidence="4">
    <location>
        <begin position="343"/>
        <end position="374"/>
    </location>
</feature>
<dbReference type="EMBL" id="BAAAZP010000074">
    <property type="protein sequence ID" value="GAA3669301.1"/>
    <property type="molecule type" value="Genomic_DNA"/>
</dbReference>
<dbReference type="InterPro" id="IPR001347">
    <property type="entry name" value="SIS_dom"/>
</dbReference>
<dbReference type="PANTHER" id="PTHR10937">
    <property type="entry name" value="GLUCOSAMINE--FRUCTOSE-6-PHOSPHATE AMINOTRANSFERASE, ISOMERIZING"/>
    <property type="match status" value="1"/>
</dbReference>
<evidence type="ECO:0000256" key="2">
    <source>
        <dbReference type="ARBA" id="ARBA00012916"/>
    </source>
</evidence>
<dbReference type="PANTHER" id="PTHR10937:SF0">
    <property type="entry name" value="GLUTAMINE--FRUCTOSE-6-PHOSPHATE TRANSAMINASE (ISOMERIZING)"/>
    <property type="match status" value="1"/>
</dbReference>
<evidence type="ECO:0000256" key="4">
    <source>
        <dbReference type="SAM" id="MobiDB-lite"/>
    </source>
</evidence>
<dbReference type="EC" id="2.6.1.16" evidence="2"/>
<evidence type="ECO:0000313" key="6">
    <source>
        <dbReference type="EMBL" id="GAA3669301.1"/>
    </source>
</evidence>
<feature type="compositionally biased region" description="Polar residues" evidence="4">
    <location>
        <begin position="358"/>
        <end position="374"/>
    </location>
</feature>
<reference evidence="7" key="1">
    <citation type="journal article" date="2019" name="Int. J. Syst. Evol. Microbiol.">
        <title>The Global Catalogue of Microorganisms (GCM) 10K type strain sequencing project: providing services to taxonomists for standard genome sequencing and annotation.</title>
        <authorList>
            <consortium name="The Broad Institute Genomics Platform"/>
            <consortium name="The Broad Institute Genome Sequencing Center for Infectious Disease"/>
            <person name="Wu L."/>
            <person name="Ma J."/>
        </authorList>
    </citation>
    <scope>NUCLEOTIDE SEQUENCE [LARGE SCALE GENOMIC DNA]</scope>
    <source>
        <strain evidence="7">JCM 16904</strain>
    </source>
</reference>